<keyword evidence="4" id="KW-1185">Reference proteome</keyword>
<evidence type="ECO:0000256" key="1">
    <source>
        <dbReference type="SAM" id="SignalP"/>
    </source>
</evidence>
<sequence length="245" mass="26790">MQKLVIALMLSRAAAAKTGGDQCVPGDLLQMRCEGTATYQVKFTGQWTAENFPVDYPENAHWSPLVGATHKTYDAFWYRKGLATPGVQEVAETGNPAPLLEELDNDMYLSSARAAGPVFQRDGPPTEMMIELTADSMNDQLTVISMVAPSPDWFSGVASLDLCDHNTGEWRDSITMDLKAYDAGTDRGMTFTAADDAIEDKKIIRTVKCRGYAFCGERGDSSPPEEVIGVAMLEVMVKEISMKQS</sequence>
<evidence type="ECO:0000259" key="2">
    <source>
        <dbReference type="PROSITE" id="PS51020"/>
    </source>
</evidence>
<dbReference type="GO" id="GO:0031012">
    <property type="term" value="C:extracellular matrix"/>
    <property type="evidence" value="ECO:0007669"/>
    <property type="project" value="TreeGrafter"/>
</dbReference>
<dbReference type="OrthoDB" id="43709at2759"/>
<dbReference type="PROSITE" id="PS51020">
    <property type="entry name" value="SPONDIN"/>
    <property type="match status" value="1"/>
</dbReference>
<protein>
    <recommendedName>
        <fullName evidence="2">Spondin domain-containing protein</fullName>
    </recommendedName>
</protein>
<dbReference type="EMBL" id="CAKKNE010000001">
    <property type="protein sequence ID" value="CAH0363974.1"/>
    <property type="molecule type" value="Genomic_DNA"/>
</dbReference>
<dbReference type="PANTHER" id="PTHR11311">
    <property type="entry name" value="SPONDIN"/>
    <property type="match status" value="1"/>
</dbReference>
<gene>
    <name evidence="3" type="ORF">PECAL_1P03180</name>
</gene>
<dbReference type="InterPro" id="IPR038678">
    <property type="entry name" value="Spondin_N_sf"/>
</dbReference>
<comment type="caution">
    <text evidence="3">The sequence shown here is derived from an EMBL/GenBank/DDBJ whole genome shotgun (WGS) entry which is preliminary data.</text>
</comment>
<dbReference type="InterPro" id="IPR051418">
    <property type="entry name" value="Spondin/Thrombospondin_T1"/>
</dbReference>
<organism evidence="3 4">
    <name type="scientific">Pelagomonas calceolata</name>
    <dbReference type="NCBI Taxonomy" id="35677"/>
    <lineage>
        <taxon>Eukaryota</taxon>
        <taxon>Sar</taxon>
        <taxon>Stramenopiles</taxon>
        <taxon>Ochrophyta</taxon>
        <taxon>Pelagophyceae</taxon>
        <taxon>Pelagomonadales</taxon>
        <taxon>Pelagomonadaceae</taxon>
        <taxon>Pelagomonas</taxon>
    </lineage>
</organism>
<proteinExistence type="predicted"/>
<dbReference type="PANTHER" id="PTHR11311:SF15">
    <property type="entry name" value="SPONDIN-2"/>
    <property type="match status" value="1"/>
</dbReference>
<accession>A0A8J2SAR9</accession>
<dbReference type="GO" id="GO:0007155">
    <property type="term" value="P:cell adhesion"/>
    <property type="evidence" value="ECO:0007669"/>
    <property type="project" value="TreeGrafter"/>
</dbReference>
<dbReference type="Pfam" id="PF06468">
    <property type="entry name" value="Spond_N"/>
    <property type="match status" value="1"/>
</dbReference>
<dbReference type="AlphaFoldDB" id="A0A8J2SAR9"/>
<dbReference type="Proteomes" id="UP000789595">
    <property type="component" value="Unassembled WGS sequence"/>
</dbReference>
<evidence type="ECO:0000313" key="4">
    <source>
        <dbReference type="Proteomes" id="UP000789595"/>
    </source>
</evidence>
<dbReference type="NCBIfam" id="NF038123">
    <property type="entry name" value="NF038123_dom"/>
    <property type="match status" value="1"/>
</dbReference>
<evidence type="ECO:0000313" key="3">
    <source>
        <dbReference type="EMBL" id="CAH0363974.1"/>
    </source>
</evidence>
<feature type="domain" description="Spondin" evidence="2">
    <location>
        <begin position="27"/>
        <end position="223"/>
    </location>
</feature>
<feature type="signal peptide" evidence="1">
    <location>
        <begin position="1"/>
        <end position="16"/>
    </location>
</feature>
<dbReference type="Gene3D" id="2.60.40.2130">
    <property type="entry name" value="F-spondin domain"/>
    <property type="match status" value="1"/>
</dbReference>
<feature type="chain" id="PRO_5035281087" description="Spondin domain-containing protein" evidence="1">
    <location>
        <begin position="17"/>
        <end position="245"/>
    </location>
</feature>
<dbReference type="InterPro" id="IPR009465">
    <property type="entry name" value="Spondin_N"/>
</dbReference>
<keyword evidence="1" id="KW-0732">Signal</keyword>
<name>A0A8J2SAR9_9STRA</name>
<reference evidence="3" key="1">
    <citation type="submission" date="2021-11" db="EMBL/GenBank/DDBJ databases">
        <authorList>
            <consortium name="Genoscope - CEA"/>
            <person name="William W."/>
        </authorList>
    </citation>
    <scope>NUCLEOTIDE SEQUENCE</scope>
</reference>